<evidence type="ECO:0000313" key="2">
    <source>
        <dbReference type="Proteomes" id="UP001596112"/>
    </source>
</evidence>
<name>A0ABW1BJ08_9ACTN</name>
<dbReference type="Proteomes" id="UP001596112">
    <property type="component" value="Unassembled WGS sequence"/>
</dbReference>
<dbReference type="EMBL" id="JBHSNZ010000055">
    <property type="protein sequence ID" value="MFC5813192.1"/>
    <property type="molecule type" value="Genomic_DNA"/>
</dbReference>
<organism evidence="1 2">
    <name type="scientific">Streptomyces heilongjiangensis</name>
    <dbReference type="NCBI Taxonomy" id="945052"/>
    <lineage>
        <taxon>Bacteria</taxon>
        <taxon>Bacillati</taxon>
        <taxon>Actinomycetota</taxon>
        <taxon>Actinomycetes</taxon>
        <taxon>Kitasatosporales</taxon>
        <taxon>Streptomycetaceae</taxon>
        <taxon>Streptomyces</taxon>
    </lineage>
</organism>
<accession>A0ABW1BJ08</accession>
<dbReference type="RefSeq" id="WP_272173131.1">
    <property type="nucleotide sequence ID" value="NZ_JAQOSL010000081.1"/>
</dbReference>
<sequence>MNRRLSGRLARLEHHLGTAPDLARERAEHGGLIWSSASSRAYGQDTPAGARLAVVGPAGATVYEVAGVTLADLS</sequence>
<protein>
    <submittedName>
        <fullName evidence="1">Uncharacterized protein</fullName>
    </submittedName>
</protein>
<evidence type="ECO:0000313" key="1">
    <source>
        <dbReference type="EMBL" id="MFC5813192.1"/>
    </source>
</evidence>
<keyword evidence="2" id="KW-1185">Reference proteome</keyword>
<gene>
    <name evidence="1" type="ORF">ACFQGO_37810</name>
</gene>
<reference evidence="2" key="1">
    <citation type="journal article" date="2019" name="Int. J. Syst. Evol. Microbiol.">
        <title>The Global Catalogue of Microorganisms (GCM) 10K type strain sequencing project: providing services to taxonomists for standard genome sequencing and annotation.</title>
        <authorList>
            <consortium name="The Broad Institute Genomics Platform"/>
            <consortium name="The Broad Institute Genome Sequencing Center for Infectious Disease"/>
            <person name="Wu L."/>
            <person name="Ma J."/>
        </authorList>
    </citation>
    <scope>NUCLEOTIDE SEQUENCE [LARGE SCALE GENOMIC DNA]</scope>
    <source>
        <strain evidence="2">JCM 9918</strain>
    </source>
</reference>
<comment type="caution">
    <text evidence="1">The sequence shown here is derived from an EMBL/GenBank/DDBJ whole genome shotgun (WGS) entry which is preliminary data.</text>
</comment>
<proteinExistence type="predicted"/>